<dbReference type="Gene3D" id="1.25.40.10">
    <property type="entry name" value="Tetratricopeptide repeat domain"/>
    <property type="match status" value="6"/>
</dbReference>
<evidence type="ECO:0000256" key="3">
    <source>
        <dbReference type="ARBA" id="ARBA00006659"/>
    </source>
</evidence>
<gene>
    <name evidence="16" type="ORF">WN944_014586</name>
</gene>
<evidence type="ECO:0000256" key="2">
    <source>
        <dbReference type="ARBA" id="ARBA00004334"/>
    </source>
</evidence>
<feature type="repeat" description="PPR" evidence="14">
    <location>
        <begin position="478"/>
        <end position="513"/>
    </location>
</feature>
<dbReference type="Proteomes" id="UP001428341">
    <property type="component" value="Unassembled WGS sequence"/>
</dbReference>
<evidence type="ECO:0000256" key="8">
    <source>
        <dbReference type="ARBA" id="ARBA00022640"/>
    </source>
</evidence>
<organism evidence="16 17">
    <name type="scientific">Citrus x changshan-huyou</name>
    <dbReference type="NCBI Taxonomy" id="2935761"/>
    <lineage>
        <taxon>Eukaryota</taxon>
        <taxon>Viridiplantae</taxon>
        <taxon>Streptophyta</taxon>
        <taxon>Embryophyta</taxon>
        <taxon>Tracheophyta</taxon>
        <taxon>Spermatophyta</taxon>
        <taxon>Magnoliopsida</taxon>
        <taxon>eudicotyledons</taxon>
        <taxon>Gunneridae</taxon>
        <taxon>Pentapetalae</taxon>
        <taxon>rosids</taxon>
        <taxon>malvids</taxon>
        <taxon>Sapindales</taxon>
        <taxon>Rutaceae</taxon>
        <taxon>Aurantioideae</taxon>
        <taxon>Citrus</taxon>
    </lineage>
</organism>
<dbReference type="Pfam" id="PF13041">
    <property type="entry name" value="PPR_2"/>
    <property type="match status" value="5"/>
</dbReference>
<evidence type="ECO:0000313" key="16">
    <source>
        <dbReference type="EMBL" id="KAK9199395.1"/>
    </source>
</evidence>
<keyword evidence="6" id="KW-0150">Chloroplast</keyword>
<feature type="repeat" description="PPR" evidence="14">
    <location>
        <begin position="337"/>
        <end position="371"/>
    </location>
</feature>
<dbReference type="EMBL" id="JBCGBO010000005">
    <property type="protein sequence ID" value="KAK9199395.1"/>
    <property type="molecule type" value="Genomic_DNA"/>
</dbReference>
<evidence type="ECO:0000256" key="14">
    <source>
        <dbReference type="PROSITE-ProRule" id="PRU00708"/>
    </source>
</evidence>
<evidence type="ECO:0000256" key="11">
    <source>
        <dbReference type="ARBA" id="ARBA00023078"/>
    </source>
</evidence>
<feature type="repeat" description="PPR" evidence="14">
    <location>
        <begin position="157"/>
        <end position="191"/>
    </location>
</feature>
<feature type="repeat" description="PPR" evidence="14">
    <location>
        <begin position="514"/>
        <end position="548"/>
    </location>
</feature>
<keyword evidence="7" id="KW-0602">Photosynthesis</keyword>
<dbReference type="GO" id="GO:0009535">
    <property type="term" value="C:chloroplast thylakoid membrane"/>
    <property type="evidence" value="ECO:0007669"/>
    <property type="project" value="UniProtKB-SubCell"/>
</dbReference>
<keyword evidence="8" id="KW-0934">Plastid</keyword>
<proteinExistence type="inferred from homology"/>
<comment type="similarity">
    <text evidence="4">Belongs to the PPR family. P subfamily.</text>
</comment>
<dbReference type="InterPro" id="IPR050872">
    <property type="entry name" value="PPR_P_subfamily"/>
</dbReference>
<keyword evidence="10" id="KW-0809">Transit peptide</keyword>
<feature type="repeat" description="PPR" evidence="14">
    <location>
        <begin position="584"/>
        <end position="618"/>
    </location>
</feature>
<comment type="caution">
    <text evidence="16">The sequence shown here is derived from an EMBL/GenBank/DDBJ whole genome shotgun (WGS) entry which is preliminary data.</text>
</comment>
<sequence length="872" mass="97376">MHSKCFSQLFHHPKKLNSLTKPNITFALFFFTTLPQNVQEPLNINTHESEQDITKKIHRLCTKDRNVDEALRFLDHLRIFGYRPNSLNISSIIHALCDANRFAEAHHRFLLSISSRCIPDERTCNVIIACLLGSKNPLDTLRVIGCLYNVKPEFVPSLVNYNCLMDQLGGLSRVGEAHKLFFDMKSRGHVPNVVSYTTLIHGYCRTGEMDVAYKVFDEMRHCGVLPNSLTYSVLVRGVLRTRDVERANVLMFKLWERMKEEEDLSVNNAAFANLVDSLCREGYVNEVFRITEDMPQGKSVNEEFACGHMIDSLCRSGRNHGASRVVYVMRKRGLTPSLVSYNSIVHGLCKHGGCMRAYQLLEEGIQFGYLPSEHTYKVLVEGLCGESDLEKARKVLQFMLSKKDVDRTRICNIYLRALCLIKNPSELLNVLVFMLQTQCQPDVITLNTVINGFCKMGRIEEALKVLNDMVAGKFCAPDAVTFTTIIFGLLNVGRIQEALNLLYQVMPQRGYSPGIVTYNAVLRGLLRLRRVEEAKEVFNCMLGIGVVADSTTYAIVIDGLCESNQLDEAKRFWDDIVWPSNIHDNYVYAAMIKGLCRSGKINEAVHFLYELVDSGVTPNIVCYNVVIDGACKLSMKREAYQILREMRKNGLNPDAVTWRILDKLHGNRGNDFGAKAFFETSTSAVRKYGYHTVSDALIPAAAVLRKHFWDSDHTVQSKKKPRKLTKTKQESTAKQMAASVMASSLSLKPAPFTVEKSAARGLPSLAKTSFKIVAKGGKIKTDKPYGVNGGMDLREGLDASGRKAKGKGVYQFVDKYGANVDGYSPIYNENDWSPSGDVYTGGATGLAIWAVTLAGLLAGGALLVYNTSALAQ</sequence>
<evidence type="ECO:0000256" key="10">
    <source>
        <dbReference type="ARBA" id="ARBA00022946"/>
    </source>
</evidence>
<dbReference type="Pfam" id="PF04725">
    <property type="entry name" value="PsbR"/>
    <property type="match status" value="1"/>
</dbReference>
<evidence type="ECO:0000256" key="5">
    <source>
        <dbReference type="ARBA" id="ARBA00018725"/>
    </source>
</evidence>
<feature type="repeat" description="PPR" evidence="14">
    <location>
        <begin position="619"/>
        <end position="653"/>
    </location>
</feature>
<comment type="subcellular location">
    <subcellularLocation>
        <location evidence="2">Plastid</location>
        <location evidence="2">Chloroplast thylakoid membrane</location>
    </subcellularLocation>
</comment>
<dbReference type="GO" id="GO:0009654">
    <property type="term" value="C:photosystem II oxygen evolving complex"/>
    <property type="evidence" value="ECO:0007669"/>
    <property type="project" value="InterPro"/>
</dbReference>
<keyword evidence="11" id="KW-0793">Thylakoid</keyword>
<evidence type="ECO:0000256" key="1">
    <source>
        <dbReference type="ARBA" id="ARBA00002966"/>
    </source>
</evidence>
<dbReference type="AlphaFoldDB" id="A0AAP0MCD5"/>
<accession>A0AAP0MCD5</accession>
<keyword evidence="17" id="KW-1185">Reference proteome</keyword>
<evidence type="ECO:0000256" key="15">
    <source>
        <dbReference type="SAM" id="Phobius"/>
    </source>
</evidence>
<comment type="similarity">
    <text evidence="3">Belongs to the psbR family.</text>
</comment>
<comment type="function">
    <text evidence="1">Associated with the oxygen-evolving complex of photosystem II.</text>
</comment>
<evidence type="ECO:0000256" key="12">
    <source>
        <dbReference type="ARBA" id="ARBA00023136"/>
    </source>
</evidence>
<keyword evidence="15" id="KW-1133">Transmembrane helix</keyword>
<dbReference type="PANTHER" id="PTHR46128:SF66">
    <property type="entry name" value="PENTACOTRIPEPTIDE-REPEAT REGION OF PRORP DOMAIN-CONTAINING PROTEIN"/>
    <property type="match status" value="1"/>
</dbReference>
<keyword evidence="12 15" id="KW-0472">Membrane</keyword>
<dbReference type="InterPro" id="IPR002885">
    <property type="entry name" value="PPR_rpt"/>
</dbReference>
<reference evidence="16 17" key="1">
    <citation type="submission" date="2024-05" db="EMBL/GenBank/DDBJ databases">
        <title>Haplotype-resolved chromosome-level genome assembly of Huyou (Citrus changshanensis).</title>
        <authorList>
            <person name="Miao C."/>
            <person name="Chen W."/>
            <person name="Wu Y."/>
            <person name="Wang L."/>
            <person name="Zhao S."/>
            <person name="Grierson D."/>
            <person name="Xu C."/>
            <person name="Chen K."/>
        </authorList>
    </citation>
    <scope>NUCLEOTIDE SEQUENCE [LARGE SCALE GENOMIC DNA]</scope>
    <source>
        <strain evidence="16">01-14</strain>
        <tissue evidence="16">Leaf</tissue>
    </source>
</reference>
<dbReference type="Pfam" id="PF01535">
    <property type="entry name" value="PPR"/>
    <property type="match status" value="3"/>
</dbReference>
<dbReference type="InterPro" id="IPR006814">
    <property type="entry name" value="PSII_PsbR"/>
</dbReference>
<dbReference type="InterPro" id="IPR011990">
    <property type="entry name" value="TPR-like_helical_dom_sf"/>
</dbReference>
<feature type="repeat" description="PPR" evidence="14">
    <location>
        <begin position="192"/>
        <end position="226"/>
    </location>
</feature>
<evidence type="ECO:0000256" key="4">
    <source>
        <dbReference type="ARBA" id="ARBA00007626"/>
    </source>
</evidence>
<name>A0AAP0MCD5_9ROSI</name>
<evidence type="ECO:0000256" key="13">
    <source>
        <dbReference type="ARBA" id="ARBA00023276"/>
    </source>
</evidence>
<keyword evidence="15" id="KW-0812">Transmembrane</keyword>
<dbReference type="GO" id="GO:0015979">
    <property type="term" value="P:photosynthesis"/>
    <property type="evidence" value="ECO:0007669"/>
    <property type="project" value="UniProtKB-KW"/>
</dbReference>
<keyword evidence="13" id="KW-0604">Photosystem II</keyword>
<feature type="repeat" description="PPR" evidence="14">
    <location>
        <begin position="549"/>
        <end position="579"/>
    </location>
</feature>
<dbReference type="PANTHER" id="PTHR46128">
    <property type="entry name" value="MITOCHONDRIAL GROUP I INTRON SPLICING FACTOR CCM1"/>
    <property type="match status" value="1"/>
</dbReference>
<protein>
    <recommendedName>
        <fullName evidence="5">Photosystem II 10 kDa polypeptide, chloroplastic</fullName>
    </recommendedName>
</protein>
<feature type="repeat" description="PPR" evidence="14">
    <location>
        <begin position="302"/>
        <end position="336"/>
    </location>
</feature>
<evidence type="ECO:0000313" key="17">
    <source>
        <dbReference type="Proteomes" id="UP001428341"/>
    </source>
</evidence>
<evidence type="ECO:0000256" key="6">
    <source>
        <dbReference type="ARBA" id="ARBA00022528"/>
    </source>
</evidence>
<evidence type="ECO:0000256" key="9">
    <source>
        <dbReference type="ARBA" id="ARBA00022737"/>
    </source>
</evidence>
<keyword evidence="9" id="KW-0677">Repeat</keyword>
<feature type="repeat" description="PPR" evidence="14">
    <location>
        <begin position="442"/>
        <end position="476"/>
    </location>
</feature>
<dbReference type="NCBIfam" id="TIGR00756">
    <property type="entry name" value="PPR"/>
    <property type="match status" value="7"/>
</dbReference>
<feature type="transmembrane region" description="Helical" evidence="15">
    <location>
        <begin position="846"/>
        <end position="865"/>
    </location>
</feature>
<dbReference type="PROSITE" id="PS51375">
    <property type="entry name" value="PPR"/>
    <property type="match status" value="10"/>
</dbReference>
<evidence type="ECO:0000256" key="7">
    <source>
        <dbReference type="ARBA" id="ARBA00022531"/>
    </source>
</evidence>